<reference evidence="3" key="3">
    <citation type="submission" date="2016-06" db="UniProtKB">
        <authorList>
            <consortium name="WormBaseParasite"/>
        </authorList>
    </citation>
    <scope>IDENTIFICATION</scope>
</reference>
<dbReference type="GO" id="GO:0005794">
    <property type="term" value="C:Golgi apparatus"/>
    <property type="evidence" value="ECO:0007669"/>
    <property type="project" value="TreeGrafter"/>
</dbReference>
<evidence type="ECO:0000313" key="2">
    <source>
        <dbReference type="Proteomes" id="UP000050741"/>
    </source>
</evidence>
<name>A0A183BSL4_GLOPA</name>
<dbReference type="GO" id="GO:0016020">
    <property type="term" value="C:membrane"/>
    <property type="evidence" value="ECO:0007669"/>
    <property type="project" value="TreeGrafter"/>
</dbReference>
<dbReference type="AlphaFoldDB" id="A0A183BSL4"/>
<dbReference type="PANTHER" id="PTHR10972">
    <property type="entry name" value="OXYSTEROL-BINDING PROTEIN-RELATED"/>
    <property type="match status" value="1"/>
</dbReference>
<organism evidence="2 3">
    <name type="scientific">Globodera pallida</name>
    <name type="common">Potato cyst nematode worm</name>
    <name type="synonym">Heterodera pallida</name>
    <dbReference type="NCBI Taxonomy" id="36090"/>
    <lineage>
        <taxon>Eukaryota</taxon>
        <taxon>Metazoa</taxon>
        <taxon>Ecdysozoa</taxon>
        <taxon>Nematoda</taxon>
        <taxon>Chromadorea</taxon>
        <taxon>Rhabditida</taxon>
        <taxon>Tylenchina</taxon>
        <taxon>Tylenchomorpha</taxon>
        <taxon>Tylenchoidea</taxon>
        <taxon>Heteroderidae</taxon>
        <taxon>Heteroderinae</taxon>
        <taxon>Globodera</taxon>
    </lineage>
</organism>
<dbReference type="SUPFAM" id="SSF144000">
    <property type="entry name" value="Oxysterol-binding protein-like"/>
    <property type="match status" value="1"/>
</dbReference>
<sequence length="152" mass="17280">MATPWFELSGKVELRCEQTGYRAEIEFQAKPFFRGKAHQIHGQIFHGARKNAVMQLKGEWNGHIYLKRENAAEFQLFTDVRQKPDVQKECVPVMEQEDRESRKLWRHVTAALSPTPLNSHPNPSDGLSNANGTRRPSVNDLRSLGNRAISSG</sequence>
<dbReference type="PANTHER" id="PTHR10972:SF200">
    <property type="entry name" value="OXYSTEROL-BINDING PROTEIN-RELATED PROTEIN 9"/>
    <property type="match status" value="1"/>
</dbReference>
<dbReference type="Gene3D" id="2.40.160.120">
    <property type="match status" value="1"/>
</dbReference>
<dbReference type="InterPro" id="IPR037239">
    <property type="entry name" value="OSBP_sf"/>
</dbReference>
<reference evidence="2" key="2">
    <citation type="submission" date="2014-05" db="EMBL/GenBank/DDBJ databases">
        <title>The genome and life-stage specific transcriptomes of Globodera pallida elucidate key aspects of plant parasitism by a cyst nematode.</title>
        <authorList>
            <person name="Cotton J.A."/>
            <person name="Lilley C.J."/>
            <person name="Jones L.M."/>
            <person name="Kikuchi T."/>
            <person name="Reid A.J."/>
            <person name="Thorpe P."/>
            <person name="Tsai I.J."/>
            <person name="Beasley H."/>
            <person name="Blok V."/>
            <person name="Cock P.J.A."/>
            <person name="Van den Akker S.E."/>
            <person name="Holroyd N."/>
            <person name="Hunt M."/>
            <person name="Mantelin S."/>
            <person name="Naghra H."/>
            <person name="Pain A."/>
            <person name="Palomares-Rius J.E."/>
            <person name="Zarowiecki M."/>
            <person name="Berriman M."/>
            <person name="Jones J.T."/>
            <person name="Urwin P.E."/>
        </authorList>
    </citation>
    <scope>NUCLEOTIDE SEQUENCE [LARGE SCALE GENOMIC DNA]</scope>
    <source>
        <strain evidence="2">Lindley</strain>
    </source>
</reference>
<dbReference type="InterPro" id="IPR000648">
    <property type="entry name" value="Oxysterol-bd"/>
</dbReference>
<dbReference type="Proteomes" id="UP000050741">
    <property type="component" value="Unassembled WGS sequence"/>
</dbReference>
<reference evidence="2" key="1">
    <citation type="submission" date="2013-12" db="EMBL/GenBank/DDBJ databases">
        <authorList>
            <person name="Aslett M."/>
        </authorList>
    </citation>
    <scope>NUCLEOTIDE SEQUENCE [LARGE SCALE GENOMIC DNA]</scope>
    <source>
        <strain evidence="2">Lindley</strain>
    </source>
</reference>
<evidence type="ECO:0000313" key="3">
    <source>
        <dbReference type="WBParaSite" id="GPLIN_000360000"/>
    </source>
</evidence>
<accession>A0A183BSL4</accession>
<feature type="region of interest" description="Disordered" evidence="1">
    <location>
        <begin position="107"/>
        <end position="152"/>
    </location>
</feature>
<proteinExistence type="predicted"/>
<keyword evidence="2" id="KW-1185">Reference proteome</keyword>
<dbReference type="Pfam" id="PF01237">
    <property type="entry name" value="Oxysterol_BP"/>
    <property type="match status" value="1"/>
</dbReference>
<feature type="compositionally biased region" description="Polar residues" evidence="1">
    <location>
        <begin position="115"/>
        <end position="136"/>
    </location>
</feature>
<evidence type="ECO:0000256" key="1">
    <source>
        <dbReference type="SAM" id="MobiDB-lite"/>
    </source>
</evidence>
<dbReference type="GO" id="GO:0032934">
    <property type="term" value="F:sterol binding"/>
    <property type="evidence" value="ECO:0007669"/>
    <property type="project" value="TreeGrafter"/>
</dbReference>
<dbReference type="GO" id="GO:0005829">
    <property type="term" value="C:cytosol"/>
    <property type="evidence" value="ECO:0007669"/>
    <property type="project" value="TreeGrafter"/>
</dbReference>
<protein>
    <submittedName>
        <fullName evidence="3">Oxysterol-binding protein</fullName>
    </submittedName>
</protein>
<dbReference type="WBParaSite" id="GPLIN_000360000">
    <property type="protein sequence ID" value="GPLIN_000360000"/>
    <property type="gene ID" value="GPLIN_000360000"/>
</dbReference>